<dbReference type="SUPFAM" id="SSF103473">
    <property type="entry name" value="MFS general substrate transporter"/>
    <property type="match status" value="1"/>
</dbReference>
<keyword evidence="4 7" id="KW-1133">Transmembrane helix</keyword>
<reference evidence="8 9" key="1">
    <citation type="journal article" date="2019" name="Int. J. Syst. Evol. Microbiol.">
        <title>The Global Catalogue of Microorganisms (GCM) 10K type strain sequencing project: providing services to taxonomists for standard genome sequencing and annotation.</title>
        <authorList>
            <consortium name="The Broad Institute Genomics Platform"/>
            <consortium name="The Broad Institute Genome Sequencing Center for Infectious Disease"/>
            <person name="Wu L."/>
            <person name="Ma J."/>
        </authorList>
    </citation>
    <scope>NUCLEOTIDE SEQUENCE [LARGE SCALE GENOMIC DNA]</scope>
    <source>
        <strain evidence="8 9">JCM 7356</strain>
    </source>
</reference>
<evidence type="ECO:0000256" key="7">
    <source>
        <dbReference type="SAM" id="Phobius"/>
    </source>
</evidence>
<gene>
    <name evidence="8" type="ORF">GCM10010430_52000</name>
</gene>
<accession>A0ABN3EKQ5</accession>
<feature type="transmembrane region" description="Helical" evidence="7">
    <location>
        <begin position="285"/>
        <end position="303"/>
    </location>
</feature>
<keyword evidence="2" id="KW-1003">Cell membrane</keyword>
<dbReference type="Proteomes" id="UP001500305">
    <property type="component" value="Unassembled WGS sequence"/>
</dbReference>
<feature type="transmembrane region" description="Helical" evidence="7">
    <location>
        <begin position="309"/>
        <end position="331"/>
    </location>
</feature>
<name>A0ABN3EKQ5_9ACTN</name>
<keyword evidence="5 7" id="KW-0472">Membrane</keyword>
<organism evidence="8 9">
    <name type="scientific">Kitasatospora cystarginea</name>
    <dbReference type="NCBI Taxonomy" id="58350"/>
    <lineage>
        <taxon>Bacteria</taxon>
        <taxon>Bacillati</taxon>
        <taxon>Actinomycetota</taxon>
        <taxon>Actinomycetes</taxon>
        <taxon>Kitasatosporales</taxon>
        <taxon>Streptomycetaceae</taxon>
        <taxon>Kitasatospora</taxon>
    </lineage>
</organism>
<protein>
    <recommendedName>
        <fullName evidence="10">MFS transporter</fullName>
    </recommendedName>
</protein>
<keyword evidence="3 7" id="KW-0812">Transmembrane</keyword>
<keyword evidence="9" id="KW-1185">Reference proteome</keyword>
<dbReference type="InterPro" id="IPR036259">
    <property type="entry name" value="MFS_trans_sf"/>
</dbReference>
<dbReference type="EMBL" id="BAAATR010000026">
    <property type="protein sequence ID" value="GAA2261360.1"/>
    <property type="molecule type" value="Genomic_DNA"/>
</dbReference>
<evidence type="ECO:0000256" key="1">
    <source>
        <dbReference type="ARBA" id="ARBA00004651"/>
    </source>
</evidence>
<feature type="transmembrane region" description="Helical" evidence="7">
    <location>
        <begin position="257"/>
        <end position="273"/>
    </location>
</feature>
<dbReference type="Pfam" id="PF07690">
    <property type="entry name" value="MFS_1"/>
    <property type="match status" value="1"/>
</dbReference>
<feature type="compositionally biased region" description="Gly residues" evidence="6">
    <location>
        <begin position="419"/>
        <end position="430"/>
    </location>
</feature>
<dbReference type="PANTHER" id="PTHR23513">
    <property type="entry name" value="INTEGRAL MEMBRANE EFFLUX PROTEIN-RELATED"/>
    <property type="match status" value="1"/>
</dbReference>
<feature type="transmembrane region" description="Helical" evidence="7">
    <location>
        <begin position="223"/>
        <end position="245"/>
    </location>
</feature>
<comment type="caution">
    <text evidence="8">The sequence shown here is derived from an EMBL/GenBank/DDBJ whole genome shotgun (WGS) entry which is preliminary data.</text>
</comment>
<evidence type="ECO:0000256" key="3">
    <source>
        <dbReference type="ARBA" id="ARBA00022692"/>
    </source>
</evidence>
<dbReference type="PANTHER" id="PTHR23513:SF11">
    <property type="entry name" value="STAPHYLOFERRIN A TRANSPORTER"/>
    <property type="match status" value="1"/>
</dbReference>
<evidence type="ECO:0000313" key="9">
    <source>
        <dbReference type="Proteomes" id="UP001500305"/>
    </source>
</evidence>
<feature type="transmembrane region" description="Helical" evidence="7">
    <location>
        <begin position="169"/>
        <end position="190"/>
    </location>
</feature>
<feature type="transmembrane region" description="Helical" evidence="7">
    <location>
        <begin position="371"/>
        <end position="391"/>
    </location>
</feature>
<dbReference type="InterPro" id="IPR011701">
    <property type="entry name" value="MFS"/>
</dbReference>
<dbReference type="Gene3D" id="1.20.1250.20">
    <property type="entry name" value="MFS general substrate transporter like domains"/>
    <property type="match status" value="2"/>
</dbReference>
<sequence length="430" mass="42537">MSGVDVQGRAGVRQYLVTAFCARLADEGVALAVVTLAVHRTGGAAQGAFVLTAWMAPHVLAAPLAGALAARARRPRLFHTSALGGFAMAIALLGFGVGRIPLPVVLAVAAVGGCCGPVVSGGMSSLVTRICPAGSDQDRAYAWDAVVYSAAAIAGPGVAGLAAGLSPAAAMSVMSVAAACAAALVAVLPLHPEPARDTSVAIRLRGDLASGLATVWRYRELRAITAATSLAFVGIGGLTTIAVLLGESRNHPEAGGLLMTAFATGALAGNVAIARARPAAPPHRLAVLGMLGTGIGLAAAAIVPLPLAAAAFFAIAGACDGLLLTATLRLRAHHAPPAMRTQVFTIGAGLKISAAAVGSALAGLATPNSGPRYLIGIAVLQTAAALSYLLIRRSPHRAARLRIPAPPADRPQGAAAGAQPGGADGPRPGG</sequence>
<comment type="subcellular location">
    <subcellularLocation>
        <location evidence="1">Cell membrane</location>
        <topology evidence="1">Multi-pass membrane protein</topology>
    </subcellularLocation>
</comment>
<feature type="region of interest" description="Disordered" evidence="6">
    <location>
        <begin position="403"/>
        <end position="430"/>
    </location>
</feature>
<evidence type="ECO:0000256" key="4">
    <source>
        <dbReference type="ARBA" id="ARBA00022989"/>
    </source>
</evidence>
<evidence type="ECO:0000313" key="8">
    <source>
        <dbReference type="EMBL" id="GAA2261360.1"/>
    </source>
</evidence>
<feature type="transmembrane region" description="Helical" evidence="7">
    <location>
        <begin position="140"/>
        <end position="163"/>
    </location>
</feature>
<proteinExistence type="predicted"/>
<feature type="transmembrane region" description="Helical" evidence="7">
    <location>
        <begin position="343"/>
        <end position="365"/>
    </location>
</feature>
<feature type="transmembrane region" description="Helical" evidence="7">
    <location>
        <begin position="104"/>
        <end position="128"/>
    </location>
</feature>
<evidence type="ECO:0008006" key="10">
    <source>
        <dbReference type="Google" id="ProtNLM"/>
    </source>
</evidence>
<evidence type="ECO:0000256" key="2">
    <source>
        <dbReference type="ARBA" id="ARBA00022475"/>
    </source>
</evidence>
<evidence type="ECO:0000256" key="5">
    <source>
        <dbReference type="ARBA" id="ARBA00023136"/>
    </source>
</evidence>
<feature type="transmembrane region" description="Helical" evidence="7">
    <location>
        <begin position="48"/>
        <end position="70"/>
    </location>
</feature>
<feature type="transmembrane region" description="Helical" evidence="7">
    <location>
        <begin position="77"/>
        <end position="98"/>
    </location>
</feature>
<evidence type="ECO:0000256" key="6">
    <source>
        <dbReference type="SAM" id="MobiDB-lite"/>
    </source>
</evidence>